<proteinExistence type="predicted"/>
<dbReference type="AlphaFoldDB" id="R4Z278"/>
<keyword evidence="3" id="KW-1185">Reference proteome</keyword>
<dbReference type="eggNOG" id="COG3654">
    <property type="taxonomic scope" value="Bacteria"/>
</dbReference>
<dbReference type="InterPro" id="IPR053737">
    <property type="entry name" value="Type_II_TA_Toxin"/>
</dbReference>
<evidence type="ECO:0000256" key="1">
    <source>
        <dbReference type="SAM" id="MobiDB-lite"/>
    </source>
</evidence>
<gene>
    <name evidence="2" type="ORF">BN381_210056</name>
</gene>
<dbReference type="Proteomes" id="UP000018291">
    <property type="component" value="Unassembled WGS sequence"/>
</dbReference>
<sequence>MMNQMRCGRERTWSNARCRMWLARPSAYPTLEEQGSALVHSVCTNHVLVDGNKRLALGSLIAFPAVNGHRRTRSDDAGRWVRPASARNPQTRRGVASAG</sequence>
<evidence type="ECO:0000313" key="2">
    <source>
        <dbReference type="EMBL" id="CCM63366.1"/>
    </source>
</evidence>
<reference evidence="2 3" key="1">
    <citation type="journal article" date="2013" name="ISME J.">
        <title>Metabolic model for the filamentous 'Candidatus Microthrix parvicella' based on genomic and metagenomic analyses.</title>
        <authorList>
            <person name="Jon McIlroy S."/>
            <person name="Kristiansen R."/>
            <person name="Albertsen M."/>
            <person name="Michael Karst S."/>
            <person name="Rossetti S."/>
            <person name="Lund Nielsen J."/>
            <person name="Tandoi V."/>
            <person name="James Seviour R."/>
            <person name="Nielsen P.H."/>
        </authorList>
    </citation>
    <scope>NUCLEOTIDE SEQUENCE [LARGE SCALE GENOMIC DNA]</scope>
    <source>
        <strain evidence="2 3">RN1</strain>
    </source>
</reference>
<dbReference type="Gene3D" id="1.20.120.1870">
    <property type="entry name" value="Fic/DOC protein, Fido domain"/>
    <property type="match status" value="1"/>
</dbReference>
<evidence type="ECO:0000313" key="3">
    <source>
        <dbReference type="Proteomes" id="UP000018291"/>
    </source>
</evidence>
<feature type="region of interest" description="Disordered" evidence="1">
    <location>
        <begin position="71"/>
        <end position="99"/>
    </location>
</feature>
<dbReference type="EMBL" id="CANL01000014">
    <property type="protein sequence ID" value="CCM63366.1"/>
    <property type="molecule type" value="Genomic_DNA"/>
</dbReference>
<name>R4Z278_9ACTN</name>
<evidence type="ECO:0008006" key="4">
    <source>
        <dbReference type="Google" id="ProtNLM"/>
    </source>
</evidence>
<organism evidence="2 3">
    <name type="scientific">Candidatus Neomicrothrix parvicella RN1</name>
    <dbReference type="NCBI Taxonomy" id="1229780"/>
    <lineage>
        <taxon>Bacteria</taxon>
        <taxon>Bacillati</taxon>
        <taxon>Actinomycetota</taxon>
        <taxon>Acidimicrobiia</taxon>
        <taxon>Acidimicrobiales</taxon>
        <taxon>Microthrixaceae</taxon>
        <taxon>Candidatus Neomicrothrix</taxon>
    </lineage>
</organism>
<comment type="caution">
    <text evidence="2">The sequence shown here is derived from an EMBL/GenBank/DDBJ whole genome shotgun (WGS) entry which is preliminary data.</text>
</comment>
<protein>
    <recommendedName>
        <fullName evidence="4">Fido domain-containing protein</fullName>
    </recommendedName>
</protein>
<accession>R4Z278</accession>
<dbReference type="HOGENOM" id="CLU_2315082_0_0_11"/>